<evidence type="ECO:0000313" key="1">
    <source>
        <dbReference type="EMBL" id="GMH71408.1"/>
    </source>
</evidence>
<keyword evidence="2" id="KW-1185">Reference proteome</keyword>
<dbReference type="Proteomes" id="UP001165082">
    <property type="component" value="Unassembled WGS sequence"/>
</dbReference>
<dbReference type="EMBL" id="BRXZ01004250">
    <property type="protein sequence ID" value="GMH71408.1"/>
    <property type="molecule type" value="Genomic_DNA"/>
</dbReference>
<protein>
    <submittedName>
        <fullName evidence="1">Uncharacterized protein</fullName>
    </submittedName>
</protein>
<reference evidence="1" key="1">
    <citation type="submission" date="2022-07" db="EMBL/GenBank/DDBJ databases">
        <title>Genome analysis of Parmales, a sister group of diatoms, reveals the evolutionary specialization of diatoms from phago-mixotrophs to photoautotrophs.</title>
        <authorList>
            <person name="Ban H."/>
            <person name="Sato S."/>
            <person name="Yoshikawa S."/>
            <person name="Kazumasa Y."/>
            <person name="Nakamura Y."/>
            <person name="Ichinomiya M."/>
            <person name="Saitoh K."/>
            <person name="Sato N."/>
            <person name="Blanc-Mathieu R."/>
            <person name="Endo H."/>
            <person name="Kuwata A."/>
            <person name="Ogata H."/>
        </authorList>
    </citation>
    <scope>NUCLEOTIDE SEQUENCE</scope>
</reference>
<gene>
    <name evidence="1" type="ORF">TrRE_jg2680</name>
</gene>
<sequence>RRSSKNKVDKD</sequence>
<accession>A0A9W7ALQ5</accession>
<proteinExistence type="predicted"/>
<organism evidence="1 2">
    <name type="scientific">Triparma retinervis</name>
    <dbReference type="NCBI Taxonomy" id="2557542"/>
    <lineage>
        <taxon>Eukaryota</taxon>
        <taxon>Sar</taxon>
        <taxon>Stramenopiles</taxon>
        <taxon>Ochrophyta</taxon>
        <taxon>Bolidophyceae</taxon>
        <taxon>Parmales</taxon>
        <taxon>Triparmaceae</taxon>
        <taxon>Triparma</taxon>
    </lineage>
</organism>
<feature type="non-terminal residue" evidence="1">
    <location>
        <position position="1"/>
    </location>
</feature>
<name>A0A9W7ALQ5_9STRA</name>
<evidence type="ECO:0000313" key="2">
    <source>
        <dbReference type="Proteomes" id="UP001165082"/>
    </source>
</evidence>
<comment type="caution">
    <text evidence="1">The sequence shown here is derived from an EMBL/GenBank/DDBJ whole genome shotgun (WGS) entry which is preliminary data.</text>
</comment>